<name>A0ABT7QKC8_9GAMM</name>
<evidence type="ECO:0000259" key="2">
    <source>
        <dbReference type="SMART" id="SM01008"/>
    </source>
</evidence>
<gene>
    <name evidence="3" type="ORF">NQX30_01830</name>
</gene>
<dbReference type="Pfam" id="PF20256">
    <property type="entry name" value="MoCoBD_2"/>
    <property type="match status" value="2"/>
</dbReference>
<keyword evidence="1" id="KW-1133">Transmembrane helix</keyword>
<comment type="caution">
    <text evidence="3">The sequence shown here is derived from an EMBL/GenBank/DDBJ whole genome shotgun (WGS) entry which is preliminary data.</text>
</comment>
<accession>A0ABT7QKC8</accession>
<dbReference type="SUPFAM" id="SSF56003">
    <property type="entry name" value="Molybdenum cofactor-binding domain"/>
    <property type="match status" value="2"/>
</dbReference>
<evidence type="ECO:0000313" key="3">
    <source>
        <dbReference type="EMBL" id="MDM5147121.1"/>
    </source>
</evidence>
<protein>
    <submittedName>
        <fullName evidence="3">Xanthine dehydrogenase family protein molybdopterin-binding subunit</fullName>
    </submittedName>
</protein>
<dbReference type="InterPro" id="IPR012368">
    <property type="entry name" value="OxRdtase_Mopterin-bd_su_IorB"/>
</dbReference>
<dbReference type="InterPro" id="IPR046867">
    <property type="entry name" value="AldOxase/xan_DH_MoCoBD2"/>
</dbReference>
<keyword evidence="4" id="KW-1185">Reference proteome</keyword>
<keyword evidence="1" id="KW-0472">Membrane</keyword>
<sequence>MKNLAYLTNTFNSVNSGRRHFLKSVSIAGAGFAVGVFYPRLAVAQSATEGAVKPSAFIRIGVDNIVTVVMKHLEMGQGTYTGLATLVAEELDADWDQIESVGAPADAKLYNNLLWGPMQGTGGSTAMANSFMQMRQVGAAMRAMLVAAAAKQWGISPEQILVNRGLVSHTASQRQATFGELAEAAAQQSPPPLELIKLKSPQDFIYIGKNVSRKDTGKTDGSALYTQDFKTAGLLTAVVAHPPLFGATVRAVNADAAKAVPGVEDVVSIASGVAVLAKDFWTAKKGRDKLLIDWDETEAVKISSGQLMTEYKKMAQEPGMLAVNVGNAGSAMPTAKTVLEAEYEFPFLAHAAMEPLNCAALVTDNACEIWNGGQMQTGDQYSVAALLNIPPENVKINTLYAGGSFGRRGNPKSDYVLEAVNIAKAKKGTPIKLVWTREDDMRGGYYRPMYFHKLRAGLDEDGQLIAWEHRIVGQSIASSTSLIKNDIDITSVIKNGIDITSVEGAVNLPYDIPNIRVELHSPKIGVPVLWWRSVGSTHTAYSTETFIDELAAAAGKEPIDFRLQLLSKHPRHRAVLALAANKAGWDKPAVAGRYRGVAVHESFNSVVAQVVEISLTDDKKVRVERVICAVDCGLAVNPDIVRAQMESGIGYGLAAALTGEITLQDGKVVQSNFHDYKVLRINQMPDIEVHIVPSEAAPTGVGEPGTPPIAPALINALYAATQKRHYRLPLRA</sequence>
<organism evidence="3 4">
    <name type="scientific">Candidatus Doriopsillibacter californiensis</name>
    <dbReference type="NCBI Taxonomy" id="2970740"/>
    <lineage>
        <taxon>Bacteria</taxon>
        <taxon>Pseudomonadati</taxon>
        <taxon>Pseudomonadota</taxon>
        <taxon>Gammaproteobacteria</taxon>
        <taxon>Candidatus Tethybacterales</taxon>
        <taxon>Candidatus Persebacteraceae</taxon>
        <taxon>Candidatus Doriopsillibacter</taxon>
    </lineage>
</organism>
<dbReference type="InterPro" id="IPR006311">
    <property type="entry name" value="TAT_signal"/>
</dbReference>
<reference evidence="3" key="1">
    <citation type="submission" date="2022-08" db="EMBL/GenBank/DDBJ databases">
        <authorList>
            <person name="Dzunkova M."/>
            <person name="La Clair J."/>
            <person name="Tyml T."/>
            <person name="Doud D."/>
            <person name="Schulz F."/>
            <person name="Piquer S."/>
            <person name="Porcel Sanchis D."/>
            <person name="Osborn A."/>
            <person name="Robinson D."/>
            <person name="Louie K.B."/>
            <person name="Bowen B.P."/>
            <person name="Bowers R."/>
            <person name="Lee J."/>
            <person name="Arnau Llombart V."/>
            <person name="Diaz Villanueva W."/>
            <person name="Gosliner T."/>
            <person name="Northen T."/>
            <person name="Cheng J.-F."/>
            <person name="Burkart M.D."/>
            <person name="Woyke T."/>
        </authorList>
    </citation>
    <scope>NUCLEOTIDE SEQUENCE</scope>
    <source>
        <strain evidence="3">Df01</strain>
    </source>
</reference>
<dbReference type="PANTHER" id="PTHR47495:SF2">
    <property type="entry name" value="ALDEHYDE DEHYDROGENASE"/>
    <property type="match status" value="1"/>
</dbReference>
<evidence type="ECO:0000313" key="4">
    <source>
        <dbReference type="Proteomes" id="UP001168167"/>
    </source>
</evidence>
<feature type="domain" description="Aldehyde oxidase/xanthine dehydrogenase a/b hammerhead" evidence="2">
    <location>
        <begin position="220"/>
        <end position="298"/>
    </location>
</feature>
<dbReference type="Gene3D" id="3.30.365.10">
    <property type="entry name" value="Aldehyde oxidase/xanthine dehydrogenase, molybdopterin binding domain"/>
    <property type="match status" value="4"/>
</dbReference>
<keyword evidence="1" id="KW-0812">Transmembrane</keyword>
<dbReference type="EMBL" id="JANQAO010000001">
    <property type="protein sequence ID" value="MDM5147121.1"/>
    <property type="molecule type" value="Genomic_DNA"/>
</dbReference>
<dbReference type="PANTHER" id="PTHR47495">
    <property type="entry name" value="ALDEHYDE DEHYDROGENASE"/>
    <property type="match status" value="1"/>
</dbReference>
<proteinExistence type="predicted"/>
<dbReference type="SMART" id="SM01008">
    <property type="entry name" value="Ald_Xan_dh_C"/>
    <property type="match status" value="1"/>
</dbReference>
<dbReference type="PROSITE" id="PS51318">
    <property type="entry name" value="TAT"/>
    <property type="match status" value="1"/>
</dbReference>
<dbReference type="Proteomes" id="UP001168167">
    <property type="component" value="Unassembled WGS sequence"/>
</dbReference>
<dbReference type="InterPro" id="IPR000674">
    <property type="entry name" value="Ald_Oxase/Xan_DH_a/b"/>
</dbReference>
<dbReference type="InterPro" id="IPR052516">
    <property type="entry name" value="N-heterocyclic_Hydroxylase"/>
</dbReference>
<dbReference type="InterPro" id="IPR037165">
    <property type="entry name" value="AldOxase/xan_DH_Mopterin-bd_sf"/>
</dbReference>
<dbReference type="Gene3D" id="3.90.1170.50">
    <property type="entry name" value="Aldehyde oxidase/xanthine dehydrogenase, a/b hammerhead"/>
    <property type="match status" value="1"/>
</dbReference>
<reference evidence="3" key="2">
    <citation type="journal article" date="2023" name="Microbiome">
        <title>Synthase-selected sorting approach identifies a beta-lactone synthase in a nudibranch symbiotic bacterium.</title>
        <authorList>
            <person name="Dzunkova M."/>
            <person name="La Clair J.J."/>
            <person name="Tyml T."/>
            <person name="Doud D."/>
            <person name="Schulz F."/>
            <person name="Piquer-Esteban S."/>
            <person name="Porcel Sanchis D."/>
            <person name="Osborn A."/>
            <person name="Robinson D."/>
            <person name="Louie K.B."/>
            <person name="Bowen B.P."/>
            <person name="Bowers R.M."/>
            <person name="Lee J."/>
            <person name="Arnau V."/>
            <person name="Diaz-Villanueva W."/>
            <person name="Stepanauskas R."/>
            <person name="Gosliner T."/>
            <person name="Date S.V."/>
            <person name="Northen T.R."/>
            <person name="Cheng J.F."/>
            <person name="Burkart M.D."/>
            <person name="Woyke T."/>
        </authorList>
    </citation>
    <scope>NUCLEOTIDE SEQUENCE</scope>
    <source>
        <strain evidence="3">Df01</strain>
    </source>
</reference>
<feature type="transmembrane region" description="Helical" evidence="1">
    <location>
        <begin position="21"/>
        <end position="38"/>
    </location>
</feature>
<evidence type="ECO:0000256" key="1">
    <source>
        <dbReference type="SAM" id="Phobius"/>
    </source>
</evidence>
<dbReference type="InterPro" id="IPR008274">
    <property type="entry name" value="AldOxase/xan_DH_MoCoBD1"/>
</dbReference>
<dbReference type="PIRSF" id="PIRSF036389">
    <property type="entry name" value="IOR_B"/>
    <property type="match status" value="1"/>
</dbReference>
<dbReference type="Pfam" id="PF02738">
    <property type="entry name" value="MoCoBD_1"/>
    <property type="match status" value="1"/>
</dbReference>